<dbReference type="EMBL" id="SJPY01000001">
    <property type="protein sequence ID" value="TWU46006.1"/>
    <property type="molecule type" value="Genomic_DNA"/>
</dbReference>
<feature type="region of interest" description="Disordered" evidence="1">
    <location>
        <begin position="502"/>
        <end position="527"/>
    </location>
</feature>
<evidence type="ECO:0000256" key="1">
    <source>
        <dbReference type="SAM" id="MobiDB-lite"/>
    </source>
</evidence>
<proteinExistence type="predicted"/>
<accession>A0A5C6EEM7</accession>
<dbReference type="AlphaFoldDB" id="A0A5C6EEM7"/>
<keyword evidence="3" id="KW-1185">Reference proteome</keyword>
<comment type="caution">
    <text evidence="2">The sequence shown here is derived from an EMBL/GenBank/DDBJ whole genome shotgun (WGS) entry which is preliminary data.</text>
</comment>
<evidence type="ECO:0000313" key="2">
    <source>
        <dbReference type="EMBL" id="TWU46006.1"/>
    </source>
</evidence>
<sequence length="527" mass="57940">MVTSWDQANVYFLVVKERKDSLTATAWGTVQRDSERPPLALLKEYLDEHKIHVARLLLLLPRTDLEMTTVEVPPAEDAEVAALVRAEVEQLIGDGDHELVVDYRLLEGATPAPLPQVGDTDTIAEQSDDALGERLRSHSAVAFSMEHSELEAWEAAATELGLPLTALTSRQTAPLLPLGQQRVFRAPLSVLIVVYEGEVELSFLRGSRLASLRTFRAGSHEISSLTEQIQLEVQRSMSLMDFVTPGESPEWLLLTRSPLDHAASEDDDAMSLCEALDARSVSLTISMEPGMVDRGQDAMPAPDPVLIGAANAFLLDRLSVDLTNPKLPPVPPNPMLRWGAIGGFAAASIALVAYTLYADVRDLATKVSEKQQELVEVESVANKVQEKADETRFVEQWLADQVDWLSQLQRLSSLFPEGQLANVRRLSAAVDGSTGVFDLSIQVNDPSRVAELENRLRDAGFSITSKRISEQANNTEYPWQFEARIAFAILPLDERESTFVLPTDQADESGKAMDESVGMDAETEVSE</sequence>
<gene>
    <name evidence="2" type="ORF">Q31b_11840</name>
</gene>
<dbReference type="Proteomes" id="UP000315471">
    <property type="component" value="Unassembled WGS sequence"/>
</dbReference>
<name>A0A5C6EEM7_9BACT</name>
<reference evidence="2 3" key="1">
    <citation type="submission" date="2019-02" db="EMBL/GenBank/DDBJ databases">
        <title>Deep-cultivation of Planctomycetes and their phenomic and genomic characterization uncovers novel biology.</title>
        <authorList>
            <person name="Wiegand S."/>
            <person name="Jogler M."/>
            <person name="Boedeker C."/>
            <person name="Pinto D."/>
            <person name="Vollmers J."/>
            <person name="Rivas-Marin E."/>
            <person name="Kohn T."/>
            <person name="Peeters S.H."/>
            <person name="Heuer A."/>
            <person name="Rast P."/>
            <person name="Oberbeckmann S."/>
            <person name="Bunk B."/>
            <person name="Jeske O."/>
            <person name="Meyerdierks A."/>
            <person name="Storesund J.E."/>
            <person name="Kallscheuer N."/>
            <person name="Luecker S."/>
            <person name="Lage O.M."/>
            <person name="Pohl T."/>
            <person name="Merkel B.J."/>
            <person name="Hornburger P."/>
            <person name="Mueller R.-W."/>
            <person name="Bruemmer F."/>
            <person name="Labrenz M."/>
            <person name="Spormann A.M."/>
            <person name="Op Den Camp H."/>
            <person name="Overmann J."/>
            <person name="Amann R."/>
            <person name="Jetten M.S.M."/>
            <person name="Mascher T."/>
            <person name="Medema M.H."/>
            <person name="Devos D.P."/>
            <person name="Kaster A.-K."/>
            <person name="Ovreas L."/>
            <person name="Rohde M."/>
            <person name="Galperin M.Y."/>
            <person name="Jogler C."/>
        </authorList>
    </citation>
    <scope>NUCLEOTIDE SEQUENCE [LARGE SCALE GENOMIC DNA]</scope>
    <source>
        <strain evidence="2 3">Q31b</strain>
    </source>
</reference>
<protein>
    <recommendedName>
        <fullName evidence="4">Competence protein A</fullName>
    </recommendedName>
</protein>
<evidence type="ECO:0008006" key="4">
    <source>
        <dbReference type="Google" id="ProtNLM"/>
    </source>
</evidence>
<organism evidence="2 3">
    <name type="scientific">Novipirellula aureliae</name>
    <dbReference type="NCBI Taxonomy" id="2527966"/>
    <lineage>
        <taxon>Bacteria</taxon>
        <taxon>Pseudomonadati</taxon>
        <taxon>Planctomycetota</taxon>
        <taxon>Planctomycetia</taxon>
        <taxon>Pirellulales</taxon>
        <taxon>Pirellulaceae</taxon>
        <taxon>Novipirellula</taxon>
    </lineage>
</organism>
<evidence type="ECO:0000313" key="3">
    <source>
        <dbReference type="Proteomes" id="UP000315471"/>
    </source>
</evidence>